<evidence type="ECO:0000256" key="2">
    <source>
        <dbReference type="ARBA" id="ARBA00022475"/>
    </source>
</evidence>
<keyword evidence="8" id="KW-1185">Reference proteome</keyword>
<evidence type="ECO:0000256" key="1">
    <source>
        <dbReference type="ARBA" id="ARBA00004651"/>
    </source>
</evidence>
<evidence type="ECO:0000256" key="5">
    <source>
        <dbReference type="ARBA" id="ARBA00023136"/>
    </source>
</evidence>
<gene>
    <name evidence="7" type="ORF">Raf01_13070</name>
</gene>
<dbReference type="PANTHER" id="PTHR30250:SF11">
    <property type="entry name" value="O-ANTIGEN TRANSPORTER-RELATED"/>
    <property type="match status" value="1"/>
</dbReference>
<dbReference type="InterPro" id="IPR050833">
    <property type="entry name" value="Poly_Biosynth_Transport"/>
</dbReference>
<evidence type="ECO:0008006" key="9">
    <source>
        <dbReference type="Google" id="ProtNLM"/>
    </source>
</evidence>
<evidence type="ECO:0000256" key="4">
    <source>
        <dbReference type="ARBA" id="ARBA00022989"/>
    </source>
</evidence>
<feature type="transmembrane region" description="Helical" evidence="6">
    <location>
        <begin position="174"/>
        <end position="193"/>
    </location>
</feature>
<reference evidence="7" key="1">
    <citation type="submission" date="2021-01" db="EMBL/GenBank/DDBJ databases">
        <title>Whole genome shotgun sequence of Rugosimonospora africana NBRC 104875.</title>
        <authorList>
            <person name="Komaki H."/>
            <person name="Tamura T."/>
        </authorList>
    </citation>
    <scope>NUCLEOTIDE SEQUENCE</scope>
    <source>
        <strain evidence="7">NBRC 104875</strain>
    </source>
</reference>
<name>A0A8J3VNM2_9ACTN</name>
<evidence type="ECO:0000313" key="7">
    <source>
        <dbReference type="EMBL" id="GIH13135.1"/>
    </source>
</evidence>
<accession>A0A8J3VNM2</accession>
<dbReference type="RefSeq" id="WP_203916818.1">
    <property type="nucleotide sequence ID" value="NZ_BONZ01000013.1"/>
</dbReference>
<feature type="transmembrane region" description="Helical" evidence="6">
    <location>
        <begin position="324"/>
        <end position="345"/>
    </location>
</feature>
<evidence type="ECO:0000256" key="3">
    <source>
        <dbReference type="ARBA" id="ARBA00022692"/>
    </source>
</evidence>
<sequence>MAMRGARWVGAGLADQVVMATANAANTLLPIGLLASRTRAGALVLSVGLGYLVLSVNRAFIGDTMLAQVSRLDGEERARLVRHALAAAVAVGCVAGAILIAVWALWRHPSGTIDLQDLIWVAPFLPVILLHDTGRYTYLSEREPAQALIIDLVWTGSQALIIVLMVTTGSTSPGLLLASWGLGACAGAATFLARSGARPWRGDPRRWLAETRKLSGWFTATTLVGQIQVQAVGFLVAGRMSGAELAVLRSGQTALLQPVQNFVTAMMGLLVPRSSRLAGSRNERGLRRQTLRLAAAFAGLAVVMIAVVVPLANVLQPHLGRYAAIVPLALPINLQAGIYLLQIPFTAAIRGMQRARLLFAQYLIFTITSLTGLVLGASQGHLQGAAWGLTIGAAAGLVAMISIYTWAAARLVPASASTPLSTEVSGV</sequence>
<dbReference type="AlphaFoldDB" id="A0A8J3VNM2"/>
<dbReference type="GO" id="GO:0005886">
    <property type="term" value="C:plasma membrane"/>
    <property type="evidence" value="ECO:0007669"/>
    <property type="project" value="UniProtKB-SubCell"/>
</dbReference>
<feature type="transmembrane region" description="Helical" evidence="6">
    <location>
        <begin position="384"/>
        <end position="407"/>
    </location>
</feature>
<keyword evidence="4 6" id="KW-1133">Transmembrane helix</keyword>
<keyword evidence="3 6" id="KW-0812">Transmembrane</keyword>
<dbReference type="PANTHER" id="PTHR30250">
    <property type="entry name" value="PST FAMILY PREDICTED COLANIC ACID TRANSPORTER"/>
    <property type="match status" value="1"/>
</dbReference>
<keyword evidence="5 6" id="KW-0472">Membrane</keyword>
<keyword evidence="2" id="KW-1003">Cell membrane</keyword>
<comment type="caution">
    <text evidence="7">The sequence shown here is derived from an EMBL/GenBank/DDBJ whole genome shotgun (WGS) entry which is preliminary data.</text>
</comment>
<evidence type="ECO:0000256" key="6">
    <source>
        <dbReference type="SAM" id="Phobius"/>
    </source>
</evidence>
<feature type="transmembrane region" description="Helical" evidence="6">
    <location>
        <begin position="357"/>
        <end position="378"/>
    </location>
</feature>
<feature type="transmembrane region" description="Helical" evidence="6">
    <location>
        <begin position="293"/>
        <end position="312"/>
    </location>
</feature>
<protein>
    <recommendedName>
        <fullName evidence="9">Membrane protein involved in the export of O-antigen and teichoic acid</fullName>
    </recommendedName>
</protein>
<feature type="transmembrane region" description="Helical" evidence="6">
    <location>
        <begin position="118"/>
        <end position="136"/>
    </location>
</feature>
<dbReference type="Proteomes" id="UP000642748">
    <property type="component" value="Unassembled WGS sequence"/>
</dbReference>
<comment type="subcellular location">
    <subcellularLocation>
        <location evidence="1">Cell membrane</location>
        <topology evidence="1">Multi-pass membrane protein</topology>
    </subcellularLocation>
</comment>
<dbReference type="EMBL" id="BONZ01000013">
    <property type="protein sequence ID" value="GIH13135.1"/>
    <property type="molecule type" value="Genomic_DNA"/>
</dbReference>
<organism evidence="7 8">
    <name type="scientific">Rugosimonospora africana</name>
    <dbReference type="NCBI Taxonomy" id="556532"/>
    <lineage>
        <taxon>Bacteria</taxon>
        <taxon>Bacillati</taxon>
        <taxon>Actinomycetota</taxon>
        <taxon>Actinomycetes</taxon>
        <taxon>Micromonosporales</taxon>
        <taxon>Micromonosporaceae</taxon>
        <taxon>Rugosimonospora</taxon>
    </lineage>
</organism>
<feature type="transmembrane region" description="Helical" evidence="6">
    <location>
        <begin position="80"/>
        <end position="106"/>
    </location>
</feature>
<proteinExistence type="predicted"/>
<evidence type="ECO:0000313" key="8">
    <source>
        <dbReference type="Proteomes" id="UP000642748"/>
    </source>
</evidence>
<feature type="transmembrane region" description="Helical" evidence="6">
    <location>
        <begin position="40"/>
        <end position="60"/>
    </location>
</feature>
<feature type="transmembrane region" description="Helical" evidence="6">
    <location>
        <begin position="148"/>
        <end position="168"/>
    </location>
</feature>